<dbReference type="InterPro" id="IPR012337">
    <property type="entry name" value="RNaseH-like_sf"/>
</dbReference>
<organism evidence="2 3">
    <name type="scientific">Pythium insidiosum</name>
    <name type="common">Pythiosis disease agent</name>
    <dbReference type="NCBI Taxonomy" id="114742"/>
    <lineage>
        <taxon>Eukaryota</taxon>
        <taxon>Sar</taxon>
        <taxon>Stramenopiles</taxon>
        <taxon>Oomycota</taxon>
        <taxon>Peronosporomycetes</taxon>
        <taxon>Pythiales</taxon>
        <taxon>Pythiaceae</taxon>
        <taxon>Pythium</taxon>
    </lineage>
</organism>
<reference evidence="2" key="1">
    <citation type="submission" date="2021-12" db="EMBL/GenBank/DDBJ databases">
        <title>Prjna785345.</title>
        <authorList>
            <person name="Rujirawat T."/>
            <person name="Krajaejun T."/>
        </authorList>
    </citation>
    <scope>NUCLEOTIDE SEQUENCE</scope>
    <source>
        <strain evidence="2">Pi057C3</strain>
    </source>
</reference>
<protein>
    <recommendedName>
        <fullName evidence="1">RNase H type-1 domain-containing protein</fullName>
    </recommendedName>
</protein>
<name>A0AAD5LP83_PYTIN</name>
<dbReference type="SUPFAM" id="SSF53098">
    <property type="entry name" value="Ribonuclease H-like"/>
    <property type="match status" value="1"/>
</dbReference>
<feature type="domain" description="RNase H type-1" evidence="1">
    <location>
        <begin position="1"/>
        <end position="96"/>
    </location>
</feature>
<evidence type="ECO:0000313" key="2">
    <source>
        <dbReference type="EMBL" id="KAJ0389076.1"/>
    </source>
</evidence>
<evidence type="ECO:0000313" key="3">
    <source>
        <dbReference type="Proteomes" id="UP001209570"/>
    </source>
</evidence>
<dbReference type="PANTHER" id="PTHR48475">
    <property type="entry name" value="RIBONUCLEASE H"/>
    <property type="match status" value="1"/>
</dbReference>
<accession>A0AAD5LP83</accession>
<keyword evidence="3" id="KW-1185">Reference proteome</keyword>
<dbReference type="PROSITE" id="PS50879">
    <property type="entry name" value="RNASE_H_1"/>
    <property type="match status" value="1"/>
</dbReference>
<gene>
    <name evidence="2" type="ORF">P43SY_005100</name>
</gene>
<dbReference type="GO" id="GO:0004523">
    <property type="term" value="F:RNA-DNA hybrid ribonuclease activity"/>
    <property type="evidence" value="ECO:0007669"/>
    <property type="project" value="InterPro"/>
</dbReference>
<dbReference type="Proteomes" id="UP001209570">
    <property type="component" value="Unassembled WGS sequence"/>
</dbReference>
<dbReference type="InterPro" id="IPR002156">
    <property type="entry name" value="RNaseH_domain"/>
</dbReference>
<sequence>MSLAAPSTTNNRAEFHGLLTGLRAAVEYGWRDLDVIGDSALIIRQMRLNRPPKNARLKALYLEARRLADQLGVARWFHQIRAHNQMADSLANLAMNTLTSSQAVHPTSRSGHTAIAKHLHGDLTPWLAHPSGGLVEFM</sequence>
<proteinExistence type="predicted"/>
<dbReference type="EMBL" id="JAKCXM010004997">
    <property type="protein sequence ID" value="KAJ0389076.1"/>
    <property type="molecule type" value="Genomic_DNA"/>
</dbReference>
<comment type="caution">
    <text evidence="2">The sequence shown here is derived from an EMBL/GenBank/DDBJ whole genome shotgun (WGS) entry which is preliminary data.</text>
</comment>
<dbReference type="Gene3D" id="3.30.420.10">
    <property type="entry name" value="Ribonuclease H-like superfamily/Ribonuclease H"/>
    <property type="match status" value="1"/>
</dbReference>
<evidence type="ECO:0000259" key="1">
    <source>
        <dbReference type="PROSITE" id="PS50879"/>
    </source>
</evidence>
<dbReference type="GO" id="GO:0003676">
    <property type="term" value="F:nucleic acid binding"/>
    <property type="evidence" value="ECO:0007669"/>
    <property type="project" value="InterPro"/>
</dbReference>
<dbReference type="Pfam" id="PF13456">
    <property type="entry name" value="RVT_3"/>
    <property type="match status" value="1"/>
</dbReference>
<dbReference type="PANTHER" id="PTHR48475:SF1">
    <property type="entry name" value="RNASE H TYPE-1 DOMAIN-CONTAINING PROTEIN"/>
    <property type="match status" value="1"/>
</dbReference>
<dbReference type="InterPro" id="IPR036397">
    <property type="entry name" value="RNaseH_sf"/>
</dbReference>
<dbReference type="AlphaFoldDB" id="A0AAD5LP83"/>